<accession>A0A644W3Z7</accession>
<dbReference type="AlphaFoldDB" id="A0A644W3Z7"/>
<dbReference type="PROSITE" id="PS51257">
    <property type="entry name" value="PROKAR_LIPOPROTEIN"/>
    <property type="match status" value="1"/>
</dbReference>
<sequence length="133" mass="14225">MKRFLLLSALSALMLLTSCASTSRTPGPLAVKVTEAVNSPLLVLSISENDLYQAGYKNGDRVLIELDGMLIKALLSDSASQQTTTLVAGPTNSVLYTPTAIRQGSSGLIIPYRPQQERTQSSVSFSGNFVFTL</sequence>
<evidence type="ECO:0000313" key="1">
    <source>
        <dbReference type="EMBL" id="MPL98246.1"/>
    </source>
</evidence>
<protein>
    <submittedName>
        <fullName evidence="1">Uncharacterized protein</fullName>
    </submittedName>
</protein>
<reference evidence="1" key="1">
    <citation type="submission" date="2019-08" db="EMBL/GenBank/DDBJ databases">
        <authorList>
            <person name="Kucharzyk K."/>
            <person name="Murdoch R.W."/>
            <person name="Higgins S."/>
            <person name="Loffler F."/>
        </authorList>
    </citation>
    <scope>NUCLEOTIDE SEQUENCE</scope>
</reference>
<organism evidence="1">
    <name type="scientific">bioreactor metagenome</name>
    <dbReference type="NCBI Taxonomy" id="1076179"/>
    <lineage>
        <taxon>unclassified sequences</taxon>
        <taxon>metagenomes</taxon>
        <taxon>ecological metagenomes</taxon>
    </lineage>
</organism>
<name>A0A644W3Z7_9ZZZZ</name>
<dbReference type="EMBL" id="VSSQ01000597">
    <property type="protein sequence ID" value="MPL98246.1"/>
    <property type="molecule type" value="Genomic_DNA"/>
</dbReference>
<gene>
    <name evidence="1" type="ORF">SDC9_44446</name>
</gene>
<comment type="caution">
    <text evidence="1">The sequence shown here is derived from an EMBL/GenBank/DDBJ whole genome shotgun (WGS) entry which is preliminary data.</text>
</comment>
<proteinExistence type="predicted"/>